<dbReference type="GO" id="GO:0000287">
    <property type="term" value="F:magnesium ion binding"/>
    <property type="evidence" value="ECO:0007669"/>
    <property type="project" value="TreeGrafter"/>
</dbReference>
<evidence type="ECO:0000313" key="2">
    <source>
        <dbReference type="Proteomes" id="UP000187499"/>
    </source>
</evidence>
<protein>
    <recommendedName>
        <fullName evidence="3">Haloacid dehalogenase</fullName>
    </recommendedName>
</protein>
<proteinExistence type="predicted"/>
<dbReference type="GO" id="GO:0005829">
    <property type="term" value="C:cytosol"/>
    <property type="evidence" value="ECO:0007669"/>
    <property type="project" value="TreeGrafter"/>
</dbReference>
<dbReference type="OrthoDB" id="9810101at2"/>
<gene>
    <name evidence="1" type="ORF">BTM29_09850</name>
</gene>
<reference evidence="2" key="1">
    <citation type="submission" date="2016-12" db="EMBL/GenBank/DDBJ databases">
        <authorList>
            <person name="Jung M.Y."/>
            <person name="Lee S.H."/>
        </authorList>
    </citation>
    <scope>NUCLEOTIDE SEQUENCE [LARGE SCALE GENOMIC DNA]</scope>
    <source>
        <strain evidence="2">WiKim39</strain>
    </source>
</reference>
<dbReference type="SFLD" id="SFLDS00003">
    <property type="entry name" value="Haloacid_Dehalogenase"/>
    <property type="match status" value="1"/>
</dbReference>
<dbReference type="STRING" id="1847728.BTM29_09850"/>
<dbReference type="InterPro" id="IPR036412">
    <property type="entry name" value="HAD-like_sf"/>
</dbReference>
<dbReference type="AlphaFoldDB" id="A0A1P8Q4R1"/>
<accession>A0A1P8Q4R1</accession>
<dbReference type="NCBIfam" id="TIGR01484">
    <property type="entry name" value="HAD-SF-IIB"/>
    <property type="match status" value="1"/>
</dbReference>
<dbReference type="KEGG" id="lalw:BTM29_09850"/>
<dbReference type="InterPro" id="IPR006379">
    <property type="entry name" value="HAD-SF_hydro_IIB"/>
</dbReference>
<dbReference type="SUPFAM" id="SSF56784">
    <property type="entry name" value="HAD-like"/>
    <property type="match status" value="1"/>
</dbReference>
<dbReference type="InterPro" id="IPR000150">
    <property type="entry name" value="Cof"/>
</dbReference>
<dbReference type="Gene3D" id="3.40.50.1000">
    <property type="entry name" value="HAD superfamily/HAD-like"/>
    <property type="match status" value="1"/>
</dbReference>
<dbReference type="EMBL" id="CP019323">
    <property type="protein sequence ID" value="APX72833.1"/>
    <property type="molecule type" value="Genomic_DNA"/>
</dbReference>
<evidence type="ECO:0000313" key="1">
    <source>
        <dbReference type="EMBL" id="APX72833.1"/>
    </source>
</evidence>
<keyword evidence="2" id="KW-1185">Reference proteome</keyword>
<dbReference type="PANTHER" id="PTHR10000">
    <property type="entry name" value="PHOSPHOSERINE PHOSPHATASE"/>
    <property type="match status" value="1"/>
</dbReference>
<dbReference type="Gene3D" id="3.30.1240.10">
    <property type="match status" value="1"/>
</dbReference>
<evidence type="ECO:0008006" key="3">
    <source>
        <dbReference type="Google" id="ProtNLM"/>
    </source>
</evidence>
<dbReference type="SFLD" id="SFLDG01140">
    <property type="entry name" value="C2.B:_Phosphomannomutase_and_P"/>
    <property type="match status" value="1"/>
</dbReference>
<sequence>MGKYKVAFFDIDGTLAGHRTKENTSILDRIPDSAKLALKRLREEKIEPVIATGRNVGMVKDILSELDVKSFIANNGRYVVFDDEVIFHDTFTNEYLEKVVNYFDSKKIEYCFETVNKLYVYEDSNFLGDGSMQLERIERGTFPEKVIQLIVMNDKEIGESVPIDGVKMLKVAPNVFDITMDESSKAIGIKKVLSNMNIESKDAIAFGDEINDLAMFEEVGYSVAMGDGNPKVQKVASYVTSGVYDDGIFNACKHLGLI</sequence>
<dbReference type="Pfam" id="PF08282">
    <property type="entry name" value="Hydrolase_3"/>
    <property type="match status" value="1"/>
</dbReference>
<name>A0A1P8Q4R1_9LACO</name>
<dbReference type="Proteomes" id="UP000187499">
    <property type="component" value="Chromosome"/>
</dbReference>
<dbReference type="RefSeq" id="WP_076616877.1">
    <property type="nucleotide sequence ID" value="NZ_CP019323.1"/>
</dbReference>
<dbReference type="NCBIfam" id="TIGR00099">
    <property type="entry name" value="Cof-subfamily"/>
    <property type="match status" value="1"/>
</dbReference>
<dbReference type="GO" id="GO:0016791">
    <property type="term" value="F:phosphatase activity"/>
    <property type="evidence" value="ECO:0007669"/>
    <property type="project" value="UniProtKB-ARBA"/>
</dbReference>
<organism evidence="1 2">
    <name type="scientific">Companilactobacillus allii</name>
    <dbReference type="NCBI Taxonomy" id="1847728"/>
    <lineage>
        <taxon>Bacteria</taxon>
        <taxon>Bacillati</taxon>
        <taxon>Bacillota</taxon>
        <taxon>Bacilli</taxon>
        <taxon>Lactobacillales</taxon>
        <taxon>Lactobacillaceae</taxon>
        <taxon>Companilactobacillus</taxon>
    </lineage>
</organism>
<dbReference type="InterPro" id="IPR023214">
    <property type="entry name" value="HAD_sf"/>
</dbReference>
<dbReference type="PANTHER" id="PTHR10000:SF25">
    <property type="entry name" value="PHOSPHATASE YKRA-RELATED"/>
    <property type="match status" value="1"/>
</dbReference>